<evidence type="ECO:0000313" key="1">
    <source>
        <dbReference type="EMBL" id="KXA90695.1"/>
    </source>
</evidence>
<proteinExistence type="predicted"/>
<evidence type="ECO:0000313" key="2">
    <source>
        <dbReference type="Proteomes" id="UP000070184"/>
    </source>
</evidence>
<gene>
    <name evidence="1" type="ORF">AKJ61_00030</name>
</gene>
<comment type="caution">
    <text evidence="1">The sequence shown here is derived from an EMBL/GenBank/DDBJ whole genome shotgun (WGS) entry which is preliminary data.</text>
</comment>
<keyword evidence="2" id="KW-1185">Reference proteome</keyword>
<name>A0A133U918_9EURY</name>
<sequence length="93" mass="10967">MEMKEATVEKAIKSYNRYRSPLATANLIEFKGNRFKVRFEGNFCYSCGFDEYFVDLVYELEDEGLKTRLSEFHPENNDRFIAEYEIVGPDDSE</sequence>
<reference evidence="1 2" key="1">
    <citation type="journal article" date="2016" name="Sci. Rep.">
        <title>Metabolic traits of an uncultured archaeal lineage -MSBL1- from brine pools of the Red Sea.</title>
        <authorList>
            <person name="Mwirichia R."/>
            <person name="Alam I."/>
            <person name="Rashid M."/>
            <person name="Vinu M."/>
            <person name="Ba-Alawi W."/>
            <person name="Anthony Kamau A."/>
            <person name="Kamanda Ngugi D."/>
            <person name="Goker M."/>
            <person name="Klenk H.P."/>
            <person name="Bajic V."/>
            <person name="Stingl U."/>
        </authorList>
    </citation>
    <scope>NUCLEOTIDE SEQUENCE [LARGE SCALE GENOMIC DNA]</scope>
    <source>
        <strain evidence="1">SCGC-AAA259B11</strain>
    </source>
</reference>
<dbReference type="Proteomes" id="UP000070184">
    <property type="component" value="Unassembled WGS sequence"/>
</dbReference>
<evidence type="ECO:0008006" key="3">
    <source>
        <dbReference type="Google" id="ProtNLM"/>
    </source>
</evidence>
<accession>A0A133U918</accession>
<dbReference type="EMBL" id="LHXK01000001">
    <property type="protein sequence ID" value="KXA90695.1"/>
    <property type="molecule type" value="Genomic_DNA"/>
</dbReference>
<protein>
    <recommendedName>
        <fullName evidence="3">NIF system FeS cluster assembly NifU C-terminal domain-containing protein</fullName>
    </recommendedName>
</protein>
<organism evidence="1 2">
    <name type="scientific">candidate division MSBL1 archaeon SCGC-AAA259B11</name>
    <dbReference type="NCBI Taxonomy" id="1698260"/>
    <lineage>
        <taxon>Archaea</taxon>
        <taxon>Methanobacteriati</taxon>
        <taxon>Methanobacteriota</taxon>
        <taxon>candidate division MSBL1</taxon>
    </lineage>
</organism>
<dbReference type="AlphaFoldDB" id="A0A133U918"/>